<feature type="non-terminal residue" evidence="3">
    <location>
        <position position="320"/>
    </location>
</feature>
<dbReference type="PANTHER" id="PTHR13198:SF4">
    <property type="entry name" value="E3 UBIQUITIN-PROTEIN LIGASE RNF25"/>
    <property type="match status" value="1"/>
</dbReference>
<keyword evidence="4" id="KW-1185">Reference proteome</keyword>
<evidence type="ECO:0000313" key="4">
    <source>
        <dbReference type="Proteomes" id="UP000230423"/>
    </source>
</evidence>
<dbReference type="EMBL" id="KZ351627">
    <property type="protein sequence ID" value="PIO62821.1"/>
    <property type="molecule type" value="Genomic_DNA"/>
</dbReference>
<feature type="region of interest" description="Disordered" evidence="1">
    <location>
        <begin position="121"/>
        <end position="152"/>
    </location>
</feature>
<dbReference type="GO" id="GO:0005634">
    <property type="term" value="C:nucleus"/>
    <property type="evidence" value="ECO:0007669"/>
    <property type="project" value="TreeGrafter"/>
</dbReference>
<name>A0A2G9TXS3_TELCI</name>
<proteinExistence type="predicted"/>
<dbReference type="SMART" id="SM00591">
    <property type="entry name" value="RWD"/>
    <property type="match status" value="1"/>
</dbReference>
<dbReference type="SUPFAM" id="SSF54495">
    <property type="entry name" value="UBC-like"/>
    <property type="match status" value="1"/>
</dbReference>
<dbReference type="CDD" id="cd23823">
    <property type="entry name" value="RWD_GCN2"/>
    <property type="match status" value="1"/>
</dbReference>
<dbReference type="Gene3D" id="3.10.110.10">
    <property type="entry name" value="Ubiquitin Conjugating Enzyme"/>
    <property type="match status" value="1"/>
</dbReference>
<dbReference type="InterPro" id="IPR039133">
    <property type="entry name" value="RNF25"/>
</dbReference>
<dbReference type="Pfam" id="PF05773">
    <property type="entry name" value="RWD"/>
    <property type="match status" value="1"/>
</dbReference>
<evidence type="ECO:0000259" key="2">
    <source>
        <dbReference type="PROSITE" id="PS50908"/>
    </source>
</evidence>
<dbReference type="InterPro" id="IPR016135">
    <property type="entry name" value="UBQ-conjugating_enzyme/RWD"/>
</dbReference>
<dbReference type="GO" id="GO:0061630">
    <property type="term" value="F:ubiquitin protein ligase activity"/>
    <property type="evidence" value="ECO:0007669"/>
    <property type="project" value="InterPro"/>
</dbReference>
<organism evidence="3 4">
    <name type="scientific">Teladorsagia circumcincta</name>
    <name type="common">Brown stomach worm</name>
    <name type="synonym">Ostertagia circumcincta</name>
    <dbReference type="NCBI Taxonomy" id="45464"/>
    <lineage>
        <taxon>Eukaryota</taxon>
        <taxon>Metazoa</taxon>
        <taxon>Ecdysozoa</taxon>
        <taxon>Nematoda</taxon>
        <taxon>Chromadorea</taxon>
        <taxon>Rhabditida</taxon>
        <taxon>Rhabditina</taxon>
        <taxon>Rhabditomorpha</taxon>
        <taxon>Strongyloidea</taxon>
        <taxon>Trichostrongylidae</taxon>
        <taxon>Teladorsagia</taxon>
    </lineage>
</organism>
<dbReference type="OrthoDB" id="432311at2759"/>
<feature type="compositionally biased region" description="Basic and acidic residues" evidence="1">
    <location>
        <begin position="307"/>
        <end position="320"/>
    </location>
</feature>
<dbReference type="GO" id="GO:0016567">
    <property type="term" value="P:protein ubiquitination"/>
    <property type="evidence" value="ECO:0007669"/>
    <property type="project" value="TreeGrafter"/>
</dbReference>
<dbReference type="InterPro" id="IPR006575">
    <property type="entry name" value="RWD_dom"/>
</dbReference>
<dbReference type="PANTHER" id="PTHR13198">
    <property type="entry name" value="RING FINGER PROTEIN 25"/>
    <property type="match status" value="1"/>
</dbReference>
<sequence length="320" mass="36702">MEAEAEIEALRSIFGDEISVNSNHDRSLTTVRKKVRPNDEEGVSSASIVVEFELGPEYPDVSPKVRLFNPRGISEQSHHQLIEEVSQRLGELVGTPVMFDIIQSLRCPVCRVVIEEEVEPILQPPSPPPGRRRRASWKERETTPARRHFQQESHTDFEFDWERWRQQQASLMAIYERQKQKGGIIDMEEERKKNLVTEDTDHFDHPALKRLDCNRLYRVIIFSAASDAPPGFENVLPANPPPQNSHKRGTHPHHGRGRGRRFHDGHYRGGNRGGGHREHHNNHSQPGSVENEGRARDVPNPTITRKQLADRAGEPTQERR</sequence>
<gene>
    <name evidence="3" type="ORF">TELCIR_15605</name>
</gene>
<protein>
    <submittedName>
        <fullName evidence="3">RWD domain protein</fullName>
    </submittedName>
</protein>
<dbReference type="Proteomes" id="UP000230423">
    <property type="component" value="Unassembled WGS sequence"/>
</dbReference>
<feature type="domain" description="RWD" evidence="2">
    <location>
        <begin position="5"/>
        <end position="112"/>
    </location>
</feature>
<dbReference type="AlphaFoldDB" id="A0A2G9TXS3"/>
<evidence type="ECO:0000256" key="1">
    <source>
        <dbReference type="SAM" id="MobiDB-lite"/>
    </source>
</evidence>
<evidence type="ECO:0000313" key="3">
    <source>
        <dbReference type="EMBL" id="PIO62821.1"/>
    </source>
</evidence>
<feature type="compositionally biased region" description="Basic residues" evidence="1">
    <location>
        <begin position="245"/>
        <end position="261"/>
    </location>
</feature>
<accession>A0A2G9TXS3</accession>
<feature type="compositionally biased region" description="Basic and acidic residues" evidence="1">
    <location>
        <begin position="136"/>
        <end position="152"/>
    </location>
</feature>
<reference evidence="3 4" key="1">
    <citation type="submission" date="2015-09" db="EMBL/GenBank/DDBJ databases">
        <title>Draft genome of the parasitic nematode Teladorsagia circumcincta isolate WARC Sus (inbred).</title>
        <authorList>
            <person name="Mitreva M."/>
        </authorList>
    </citation>
    <scope>NUCLEOTIDE SEQUENCE [LARGE SCALE GENOMIC DNA]</scope>
    <source>
        <strain evidence="3 4">S</strain>
    </source>
</reference>
<dbReference type="PROSITE" id="PS50908">
    <property type="entry name" value="RWD"/>
    <property type="match status" value="1"/>
</dbReference>
<feature type="region of interest" description="Disordered" evidence="1">
    <location>
        <begin position="228"/>
        <end position="320"/>
    </location>
</feature>